<dbReference type="InterPro" id="IPR015421">
    <property type="entry name" value="PyrdxlP-dep_Trfase_major"/>
</dbReference>
<dbReference type="GeneID" id="14893435"/>
<evidence type="ECO:0000313" key="3">
    <source>
        <dbReference type="Proteomes" id="UP000014680"/>
    </source>
</evidence>
<dbReference type="Pfam" id="PF00266">
    <property type="entry name" value="Aminotran_5"/>
    <property type="match status" value="1"/>
</dbReference>
<dbReference type="RefSeq" id="XP_004261220.1">
    <property type="nucleotide sequence ID" value="XM_004261172.1"/>
</dbReference>
<dbReference type="PANTHER" id="PTHR14237">
    <property type="entry name" value="MOLYBDOPTERIN COFACTOR SULFURASE MOSC"/>
    <property type="match status" value="1"/>
</dbReference>
<dbReference type="EC" id="2.8.1.7" evidence="2"/>
<name>A0A0A1UDC4_ENTIV</name>
<dbReference type="EMBL" id="KB206215">
    <property type="protein sequence ID" value="ELP94449.1"/>
    <property type="molecule type" value="Genomic_DNA"/>
</dbReference>
<gene>
    <name evidence="2" type="ORF">EIN_047420</name>
</gene>
<keyword evidence="2" id="KW-0808">Transferase</keyword>
<evidence type="ECO:0000313" key="2">
    <source>
        <dbReference type="EMBL" id="ELP94449.1"/>
    </source>
</evidence>
<dbReference type="GO" id="GO:0043545">
    <property type="term" value="P:molybdopterin cofactor metabolic process"/>
    <property type="evidence" value="ECO:0007669"/>
    <property type="project" value="TreeGrafter"/>
</dbReference>
<feature type="domain" description="Aminotransferase class V" evidence="1">
    <location>
        <begin position="73"/>
        <end position="503"/>
    </location>
</feature>
<dbReference type="InterPro" id="IPR000192">
    <property type="entry name" value="Aminotrans_V_dom"/>
</dbReference>
<dbReference type="OrthoDB" id="10264306at2759"/>
<dbReference type="SUPFAM" id="SSF53383">
    <property type="entry name" value="PLP-dependent transferases"/>
    <property type="match status" value="1"/>
</dbReference>
<accession>A0A0A1UDC4</accession>
<dbReference type="Gene3D" id="3.40.640.10">
    <property type="entry name" value="Type I PLP-dependent aspartate aminotransferase-like (Major domain)"/>
    <property type="match status" value="1"/>
</dbReference>
<dbReference type="AlphaFoldDB" id="A0A0A1UDC4"/>
<dbReference type="KEGG" id="eiv:EIN_047420"/>
<dbReference type="PANTHER" id="PTHR14237:SF80">
    <property type="entry name" value="MOLYBDENUM COFACTOR SULFURASE"/>
    <property type="match status" value="1"/>
</dbReference>
<keyword evidence="3" id="KW-1185">Reference proteome</keyword>
<proteinExistence type="predicted"/>
<dbReference type="VEuPathDB" id="AmoebaDB:EIN_047420"/>
<dbReference type="OMA" id="WEWDRIF"/>
<sequence length="517" mass="58318">MYFSLSAKCVDGVCGNAKYLSRFKHFNVDFTQMAEAKEAFLKKYSQHNEYGYNDTIDDIVANEFQDRLNNRIFFDYTANGVYTKSQMDKTFNELNSKFYANSHSHNEFSSNTDNVIHQVRQKILKRFNVTSAEYTVVFTSGATGALKLIGESFPWTNNSKFMYLRQNHNSVLGIREYALEQGAEFKSVTEEELNLEGCDDLFSEKCEGIPTVLRKPTLTKYPTTVYSLFAYPALENFAGVKYPLEWISKFKAEKTGKNNKWLVLLDTAAFLSTSELDLRKYPADFLVMSFYKIVGYPTGLGALIVKNSVLDLMQKSFFGGGTVVMSDCDTHFCLLHESGCQRFEDGSLNFLSILALKYGLEEQDKFGVKHIKAHVMSIVDYVYDELSALKHSSGKQVVEIYGKHSSHDHSVQGPIINLSVKDKDGKYVGYNTVEDILTKAGFEVRTGSSCNPGACYGYLNVTSDEVKKFSLERSGCGDDHDIMDGKPLGGVRISFGFLSTFEEGYSLVQFFKKNFAH</sequence>
<reference evidence="2 3" key="1">
    <citation type="submission" date="2012-10" db="EMBL/GenBank/DDBJ databases">
        <authorList>
            <person name="Zafar N."/>
            <person name="Inman J."/>
            <person name="Hall N."/>
            <person name="Lorenzi H."/>
            <person name="Caler E."/>
        </authorList>
    </citation>
    <scope>NUCLEOTIDE SEQUENCE [LARGE SCALE GENOMIC DNA]</scope>
    <source>
        <strain evidence="2 3">IP1</strain>
    </source>
</reference>
<protein>
    <submittedName>
        <fullName evidence="2">Molybdenum cofactor sulfurase, putative</fullName>
        <ecNumber evidence="2">2.8.1.7</ecNumber>
    </submittedName>
</protein>
<dbReference type="Gene3D" id="3.90.1150.10">
    <property type="entry name" value="Aspartate Aminotransferase, domain 1"/>
    <property type="match status" value="1"/>
</dbReference>
<evidence type="ECO:0000259" key="1">
    <source>
        <dbReference type="Pfam" id="PF00266"/>
    </source>
</evidence>
<dbReference type="Proteomes" id="UP000014680">
    <property type="component" value="Unassembled WGS sequence"/>
</dbReference>
<dbReference type="GO" id="GO:0008265">
    <property type="term" value="F:molybdenum cofactor sulfurtransferase activity"/>
    <property type="evidence" value="ECO:0007669"/>
    <property type="project" value="TreeGrafter"/>
</dbReference>
<organism evidence="2 3">
    <name type="scientific">Entamoeba invadens IP1</name>
    <dbReference type="NCBI Taxonomy" id="370355"/>
    <lineage>
        <taxon>Eukaryota</taxon>
        <taxon>Amoebozoa</taxon>
        <taxon>Evosea</taxon>
        <taxon>Archamoebae</taxon>
        <taxon>Mastigamoebida</taxon>
        <taxon>Entamoebidae</taxon>
        <taxon>Entamoeba</taxon>
    </lineage>
</organism>
<dbReference type="GO" id="GO:0031071">
    <property type="term" value="F:cysteine desulfurase activity"/>
    <property type="evidence" value="ECO:0007669"/>
    <property type="project" value="UniProtKB-EC"/>
</dbReference>
<dbReference type="InterPro" id="IPR015422">
    <property type="entry name" value="PyrdxlP-dep_Trfase_small"/>
</dbReference>
<dbReference type="InterPro" id="IPR015424">
    <property type="entry name" value="PyrdxlP-dep_Trfase"/>
</dbReference>